<keyword evidence="1" id="KW-1133">Transmembrane helix</keyword>
<evidence type="ECO:0000313" key="2">
    <source>
        <dbReference type="EMBL" id="DAF46394.1"/>
    </source>
</evidence>
<keyword evidence="1" id="KW-0812">Transmembrane</keyword>
<feature type="transmembrane region" description="Helical" evidence="1">
    <location>
        <begin position="44"/>
        <end position="66"/>
    </location>
</feature>
<keyword evidence="1" id="KW-0472">Membrane</keyword>
<feature type="transmembrane region" description="Helical" evidence="1">
    <location>
        <begin position="104"/>
        <end position="125"/>
    </location>
</feature>
<proteinExistence type="predicted"/>
<name>A0A8S5S6R7_9CAUD</name>
<protein>
    <submittedName>
        <fullName evidence="2">Uncharacterized protein</fullName>
    </submittedName>
</protein>
<sequence length="172" mass="19317">MAKTKATSRVLKTPLWQDIVYMALVFVGPIVVTCLELFESHSTPFKWSIASIGSLLITVIIIRKYLFASKLKRYEQECYDLEHDYSIANGNDDLIIARWKKCKMILYAINALEVLLSLGLAVLFVKALVDGLVAFKGAITLIFLLVLVGMLFKMCCFIDLGDIEGEDNEEGE</sequence>
<accession>A0A8S5S6R7</accession>
<organism evidence="2">
    <name type="scientific">Podoviridae sp. ctsUe5</name>
    <dbReference type="NCBI Taxonomy" id="2827750"/>
    <lineage>
        <taxon>Viruses</taxon>
        <taxon>Duplodnaviria</taxon>
        <taxon>Heunggongvirae</taxon>
        <taxon>Uroviricota</taxon>
        <taxon>Caudoviricetes</taxon>
    </lineage>
</organism>
<feature type="transmembrane region" description="Helical" evidence="1">
    <location>
        <begin position="20"/>
        <end position="38"/>
    </location>
</feature>
<dbReference type="EMBL" id="BK032536">
    <property type="protein sequence ID" value="DAF46394.1"/>
    <property type="molecule type" value="Genomic_DNA"/>
</dbReference>
<evidence type="ECO:0000256" key="1">
    <source>
        <dbReference type="SAM" id="Phobius"/>
    </source>
</evidence>
<reference evidence="2" key="1">
    <citation type="journal article" date="2021" name="Proc. Natl. Acad. Sci. U.S.A.">
        <title>A Catalog of Tens of Thousands of Viruses from Human Metagenomes Reveals Hidden Associations with Chronic Diseases.</title>
        <authorList>
            <person name="Tisza M.J."/>
            <person name="Buck C.B."/>
        </authorList>
    </citation>
    <scope>NUCLEOTIDE SEQUENCE</scope>
    <source>
        <strain evidence="2">CtsUe5</strain>
    </source>
</reference>
<feature type="transmembrane region" description="Helical" evidence="1">
    <location>
        <begin position="131"/>
        <end position="152"/>
    </location>
</feature>